<evidence type="ECO:0008006" key="6">
    <source>
        <dbReference type="Google" id="ProtNLM"/>
    </source>
</evidence>
<dbReference type="PANTHER" id="PTHR44757">
    <property type="entry name" value="DIGUANYLATE CYCLASE DGCP"/>
    <property type="match status" value="1"/>
</dbReference>
<dbReference type="Gene3D" id="3.20.20.450">
    <property type="entry name" value="EAL domain"/>
    <property type="match status" value="1"/>
</dbReference>
<dbReference type="Pfam" id="PF00990">
    <property type="entry name" value="GGDEF"/>
    <property type="match status" value="1"/>
</dbReference>
<dbReference type="SUPFAM" id="SSF55073">
    <property type="entry name" value="Nucleotide cyclase"/>
    <property type="match status" value="1"/>
</dbReference>
<dbReference type="InterPro" id="IPR043128">
    <property type="entry name" value="Rev_trsase/Diguanyl_cyclase"/>
</dbReference>
<dbReference type="Pfam" id="PF00563">
    <property type="entry name" value="EAL"/>
    <property type="match status" value="1"/>
</dbReference>
<name>A0A8J4E418_9ACTN</name>
<evidence type="ECO:0000256" key="1">
    <source>
        <dbReference type="SAM" id="Phobius"/>
    </source>
</evidence>
<keyword evidence="1" id="KW-1133">Transmembrane helix</keyword>
<feature type="domain" description="GGDEF" evidence="3">
    <location>
        <begin position="248"/>
        <end position="379"/>
    </location>
</feature>
<reference evidence="4" key="1">
    <citation type="submission" date="2021-01" db="EMBL/GenBank/DDBJ databases">
        <title>Whole genome shotgun sequence of Virgisporangium aurantiacum NBRC 16421.</title>
        <authorList>
            <person name="Komaki H."/>
            <person name="Tamura T."/>
        </authorList>
    </citation>
    <scope>NUCLEOTIDE SEQUENCE</scope>
    <source>
        <strain evidence="4">NBRC 16421</strain>
    </source>
</reference>
<protein>
    <recommendedName>
        <fullName evidence="6">Diguanylate cyclase (GGDEF) domain-containing protein</fullName>
    </recommendedName>
</protein>
<dbReference type="EMBL" id="BOPG01000056">
    <property type="protein sequence ID" value="GIJ60538.1"/>
    <property type="molecule type" value="Genomic_DNA"/>
</dbReference>
<evidence type="ECO:0000313" key="4">
    <source>
        <dbReference type="EMBL" id="GIJ60538.1"/>
    </source>
</evidence>
<dbReference type="CDD" id="cd01949">
    <property type="entry name" value="GGDEF"/>
    <property type="match status" value="1"/>
</dbReference>
<feature type="transmembrane region" description="Helical" evidence="1">
    <location>
        <begin position="176"/>
        <end position="200"/>
    </location>
</feature>
<dbReference type="SMART" id="SM00267">
    <property type="entry name" value="GGDEF"/>
    <property type="match status" value="1"/>
</dbReference>
<dbReference type="RefSeq" id="WP_204004981.1">
    <property type="nucleotide sequence ID" value="NZ_BOPG01000056.1"/>
</dbReference>
<feature type="transmembrane region" description="Helical" evidence="1">
    <location>
        <begin position="6"/>
        <end position="29"/>
    </location>
</feature>
<dbReference type="PROSITE" id="PS50883">
    <property type="entry name" value="EAL"/>
    <property type="match status" value="1"/>
</dbReference>
<dbReference type="SMART" id="SM00052">
    <property type="entry name" value="EAL"/>
    <property type="match status" value="1"/>
</dbReference>
<dbReference type="InterPro" id="IPR001633">
    <property type="entry name" value="EAL_dom"/>
</dbReference>
<comment type="caution">
    <text evidence="4">The sequence shown here is derived from an EMBL/GenBank/DDBJ whole genome shotgun (WGS) entry which is preliminary data.</text>
</comment>
<dbReference type="FunFam" id="3.20.20.450:FF:000001">
    <property type="entry name" value="Cyclic di-GMP phosphodiesterase yahA"/>
    <property type="match status" value="1"/>
</dbReference>
<dbReference type="PANTHER" id="PTHR44757:SF2">
    <property type="entry name" value="BIOFILM ARCHITECTURE MAINTENANCE PROTEIN MBAA"/>
    <property type="match status" value="1"/>
</dbReference>
<gene>
    <name evidence="4" type="ORF">Vau01_080540</name>
</gene>
<sequence length="650" mass="71019">MAPSHWVGRIAWVGLVVTVLVIGAGTFVAGLSVREQTNTTATESDLDGAYDDAADAVAAEIAIERKYQLRPDPTLRTELKVAQDKLDRALTEVVEYGTGADLDMVTELRNAHILLNRSIQRMMEAADAGDRAMALRIETNELAPAFDTIHTLIVEAGEKSEATADKAVNDLQRIEAIMFVTIGVMFVLGLALIAGCMVLISRFQRRLVEQVEASHHQATHDALTGLPNRVLFADRLGQVLSSGRRNGTSVAVMLLDLDRFKEVNDTLGHRYGDDLLRSVAERLGGMLRESDTVARLSGDEFAVLLPGVDAAAGRELADRVLQELHRSYLLGDVTVDIEISIGIAVAPEHADAVEDIMRCADLAMYSAKDAKTGVVMYDPGTLVHQPSRLVLLGDLRRALDRTDELVLHYQPKVALNMDQVCGAEALVRWHHPVRGMVSPAEFIPIAESTGLINRLTVHVLALALRQVRRWLDDGHEIPVAVNLSPRCLLDTSLLDTVRNLLTRYGVPARMLRLEVTETAVMGNPALALATLTGLHELGVRLAIDDYGTGYSSMAYLKRLPVDELKVDRSFVLNMTASDNDAILVRSAIDLGHNLGLTVVAEGVETDQHVEALRHLGCDIAQGYHFARPMPAEDVVEWLRTSGRQTRVAVG</sequence>
<feature type="domain" description="EAL" evidence="2">
    <location>
        <begin position="388"/>
        <end position="642"/>
    </location>
</feature>
<dbReference type="InterPro" id="IPR052155">
    <property type="entry name" value="Biofilm_reg_signaling"/>
</dbReference>
<evidence type="ECO:0000259" key="2">
    <source>
        <dbReference type="PROSITE" id="PS50883"/>
    </source>
</evidence>
<keyword evidence="1" id="KW-0472">Membrane</keyword>
<accession>A0A8J4E418</accession>
<dbReference type="InterPro" id="IPR000160">
    <property type="entry name" value="GGDEF_dom"/>
</dbReference>
<dbReference type="CDD" id="cd01948">
    <property type="entry name" value="EAL"/>
    <property type="match status" value="1"/>
</dbReference>
<keyword evidence="1" id="KW-0812">Transmembrane</keyword>
<dbReference type="InterPro" id="IPR029787">
    <property type="entry name" value="Nucleotide_cyclase"/>
</dbReference>
<organism evidence="4 5">
    <name type="scientific">Virgisporangium aurantiacum</name>
    <dbReference type="NCBI Taxonomy" id="175570"/>
    <lineage>
        <taxon>Bacteria</taxon>
        <taxon>Bacillati</taxon>
        <taxon>Actinomycetota</taxon>
        <taxon>Actinomycetes</taxon>
        <taxon>Micromonosporales</taxon>
        <taxon>Micromonosporaceae</taxon>
        <taxon>Virgisporangium</taxon>
    </lineage>
</organism>
<evidence type="ECO:0000313" key="5">
    <source>
        <dbReference type="Proteomes" id="UP000612585"/>
    </source>
</evidence>
<dbReference type="Proteomes" id="UP000612585">
    <property type="component" value="Unassembled WGS sequence"/>
</dbReference>
<dbReference type="InterPro" id="IPR035919">
    <property type="entry name" value="EAL_sf"/>
</dbReference>
<dbReference type="SUPFAM" id="SSF141868">
    <property type="entry name" value="EAL domain-like"/>
    <property type="match status" value="1"/>
</dbReference>
<dbReference type="PROSITE" id="PS50887">
    <property type="entry name" value="GGDEF"/>
    <property type="match status" value="1"/>
</dbReference>
<dbReference type="FunFam" id="3.30.70.270:FF:000001">
    <property type="entry name" value="Diguanylate cyclase domain protein"/>
    <property type="match status" value="1"/>
</dbReference>
<evidence type="ECO:0000259" key="3">
    <source>
        <dbReference type="PROSITE" id="PS50887"/>
    </source>
</evidence>
<keyword evidence="5" id="KW-1185">Reference proteome</keyword>
<dbReference type="NCBIfam" id="TIGR00254">
    <property type="entry name" value="GGDEF"/>
    <property type="match status" value="1"/>
</dbReference>
<dbReference type="AlphaFoldDB" id="A0A8J4E418"/>
<proteinExistence type="predicted"/>
<dbReference type="Gene3D" id="3.30.70.270">
    <property type="match status" value="1"/>
</dbReference>